<evidence type="ECO:0000256" key="6">
    <source>
        <dbReference type="ARBA" id="ARBA00022552"/>
    </source>
</evidence>
<feature type="compositionally biased region" description="Basic and acidic residues" evidence="8">
    <location>
        <begin position="101"/>
        <end position="119"/>
    </location>
</feature>
<dbReference type="GO" id="GO:0005730">
    <property type="term" value="C:nucleolus"/>
    <property type="evidence" value="ECO:0007669"/>
    <property type="project" value="UniProtKB-SubCell"/>
</dbReference>
<sequence>MKKSSIGKATRRNKDRQRKINIASNPIIAENWDYNLTLKQNYKKLGLRAQLQRPAGGEEADYSKDQKKEPLVKPEIEEESDEDDEQEKQENEESENDEDFDASKIPEGEARIKRDENGKVLEVVYGQKKSLESSEDEQQDINQTGEEPSKTEVVKQLEEIANGPRVKKERAMSAREEEWLERLYNKHGDNYRKMFFDNKLNIYQQSEGDLRKRVRAWKKKNNIE</sequence>
<comment type="caution">
    <text evidence="9">The sequence shown here is derived from an EMBL/GenBank/DDBJ whole genome shotgun (WGS) entry which is preliminary data.</text>
</comment>
<evidence type="ECO:0000256" key="3">
    <source>
        <dbReference type="ARBA" id="ARBA00008479"/>
    </source>
</evidence>
<evidence type="ECO:0000313" key="9">
    <source>
        <dbReference type="EMBL" id="GCE97744.1"/>
    </source>
</evidence>
<dbReference type="Proteomes" id="UP000301737">
    <property type="component" value="Unassembled WGS sequence"/>
</dbReference>
<accession>A0A4C2E0E9</accession>
<dbReference type="GO" id="GO:0006364">
    <property type="term" value="P:rRNA processing"/>
    <property type="evidence" value="ECO:0007669"/>
    <property type="project" value="UniProtKB-KW"/>
</dbReference>
<feature type="region of interest" description="Disordered" evidence="8">
    <location>
        <begin position="1"/>
        <end position="26"/>
    </location>
</feature>
<keyword evidence="6" id="KW-0698">rRNA processing</keyword>
<feature type="compositionally biased region" description="Basic and acidic residues" evidence="8">
    <location>
        <begin position="61"/>
        <end position="75"/>
    </location>
</feature>
<evidence type="ECO:0000256" key="1">
    <source>
        <dbReference type="ARBA" id="ARBA00002889"/>
    </source>
</evidence>
<protein>
    <recommendedName>
        <fullName evidence="4">Nucleolar protein 16</fullName>
    </recommendedName>
</protein>
<dbReference type="PANTHER" id="PTHR13243">
    <property type="entry name" value="HSPC111 PROTEIN-RELATED"/>
    <property type="match status" value="1"/>
</dbReference>
<comment type="function">
    <text evidence="1">Involved in the biogenesis of the 60S ribosomal subunit.</text>
</comment>
<keyword evidence="5" id="KW-0690">Ribosome biogenesis</keyword>
<evidence type="ECO:0000256" key="4">
    <source>
        <dbReference type="ARBA" id="ARBA00015522"/>
    </source>
</evidence>
<dbReference type="AlphaFoldDB" id="A0A4C2E0E9"/>
<dbReference type="Pfam" id="PF09420">
    <property type="entry name" value="Nop16"/>
    <property type="match status" value="1"/>
</dbReference>
<feature type="region of interest" description="Disordered" evidence="8">
    <location>
        <begin position="52"/>
        <end position="152"/>
    </location>
</feature>
<evidence type="ECO:0000256" key="2">
    <source>
        <dbReference type="ARBA" id="ARBA00004604"/>
    </source>
</evidence>
<name>A0A4C2E0E9_9SACH</name>
<proteinExistence type="inferred from homology"/>
<feature type="compositionally biased region" description="Acidic residues" evidence="8">
    <location>
        <begin position="76"/>
        <end position="100"/>
    </location>
</feature>
<dbReference type="OrthoDB" id="285729at2759"/>
<feature type="compositionally biased region" description="Basic residues" evidence="8">
    <location>
        <begin position="1"/>
        <end position="19"/>
    </location>
</feature>
<evidence type="ECO:0000256" key="8">
    <source>
        <dbReference type="SAM" id="MobiDB-lite"/>
    </source>
</evidence>
<keyword evidence="7" id="KW-0539">Nucleus</keyword>
<evidence type="ECO:0000313" key="10">
    <source>
        <dbReference type="Proteomes" id="UP000301737"/>
    </source>
</evidence>
<keyword evidence="10" id="KW-1185">Reference proteome</keyword>
<organism evidence="9 10">
    <name type="scientific">Zygosaccharomyces mellis</name>
    <dbReference type="NCBI Taxonomy" id="42258"/>
    <lineage>
        <taxon>Eukaryota</taxon>
        <taxon>Fungi</taxon>
        <taxon>Dikarya</taxon>
        <taxon>Ascomycota</taxon>
        <taxon>Saccharomycotina</taxon>
        <taxon>Saccharomycetes</taxon>
        <taxon>Saccharomycetales</taxon>
        <taxon>Saccharomycetaceae</taxon>
        <taxon>Zygosaccharomyces</taxon>
    </lineage>
</organism>
<comment type="subcellular location">
    <subcellularLocation>
        <location evidence="2">Nucleus</location>
        <location evidence="2">Nucleolus</location>
    </subcellularLocation>
</comment>
<comment type="similarity">
    <text evidence="3">Belongs to the NOP16 family.</text>
</comment>
<dbReference type="PANTHER" id="PTHR13243:SF1">
    <property type="entry name" value="NUCLEOLAR PROTEIN 16"/>
    <property type="match status" value="1"/>
</dbReference>
<gene>
    <name evidence="9" type="primary">NOP16</name>
    <name evidence="9" type="ORF">ZYGM_004832</name>
</gene>
<evidence type="ECO:0000256" key="5">
    <source>
        <dbReference type="ARBA" id="ARBA00022517"/>
    </source>
</evidence>
<dbReference type="InterPro" id="IPR019002">
    <property type="entry name" value="Ribosome_biogenesis_Nop16"/>
</dbReference>
<dbReference type="EMBL" id="BIMX01000002">
    <property type="protein sequence ID" value="GCE97744.1"/>
    <property type="molecule type" value="Genomic_DNA"/>
</dbReference>
<evidence type="ECO:0000256" key="7">
    <source>
        <dbReference type="ARBA" id="ARBA00023242"/>
    </source>
</evidence>
<reference evidence="9 10" key="1">
    <citation type="submission" date="2019-01" db="EMBL/GenBank/DDBJ databases">
        <title>Draft Genome Sequencing of Zygosaccharomyces mellis Ca-7.</title>
        <authorList>
            <person name="Shiwa Y."/>
            <person name="Kanesaki Y."/>
            <person name="Ishige T."/>
            <person name="Mura K."/>
            <person name="Hori T."/>
            <person name="Tamura T."/>
        </authorList>
    </citation>
    <scope>NUCLEOTIDE SEQUENCE [LARGE SCALE GENOMIC DNA]</scope>
    <source>
        <strain evidence="9 10">Ca-7</strain>
    </source>
</reference>
<dbReference type="GO" id="GO:0042273">
    <property type="term" value="P:ribosomal large subunit biogenesis"/>
    <property type="evidence" value="ECO:0007669"/>
    <property type="project" value="TreeGrafter"/>
</dbReference>